<name>A0A1M5IDC8_9BACT</name>
<protein>
    <submittedName>
        <fullName evidence="1">Uncharacterized protein</fullName>
    </submittedName>
</protein>
<sequence>MQLKIFTGNPEQLQNELTAWMQEHRHRISHVLQSQSTDSNGQVLLTITLFYEMANVGTGLGFRIGS</sequence>
<evidence type="ECO:0000313" key="1">
    <source>
        <dbReference type="EMBL" id="SHG26272.1"/>
    </source>
</evidence>
<dbReference type="RefSeq" id="WP_073048011.1">
    <property type="nucleotide sequence ID" value="NZ_FQUO01000023.1"/>
</dbReference>
<organism evidence="1 2">
    <name type="scientific">Cnuella takakiae</name>
    <dbReference type="NCBI Taxonomy" id="1302690"/>
    <lineage>
        <taxon>Bacteria</taxon>
        <taxon>Pseudomonadati</taxon>
        <taxon>Bacteroidota</taxon>
        <taxon>Chitinophagia</taxon>
        <taxon>Chitinophagales</taxon>
        <taxon>Chitinophagaceae</taxon>
        <taxon>Cnuella</taxon>
    </lineage>
</organism>
<dbReference type="AlphaFoldDB" id="A0A1M5IDC8"/>
<evidence type="ECO:0000313" key="2">
    <source>
        <dbReference type="Proteomes" id="UP000184368"/>
    </source>
</evidence>
<proteinExistence type="predicted"/>
<reference evidence="1 2" key="1">
    <citation type="submission" date="2016-11" db="EMBL/GenBank/DDBJ databases">
        <authorList>
            <person name="Jaros S."/>
            <person name="Januszkiewicz K."/>
            <person name="Wedrychowicz H."/>
        </authorList>
    </citation>
    <scope>NUCLEOTIDE SEQUENCE [LARGE SCALE GENOMIC DNA]</scope>
    <source>
        <strain evidence="1 2">DSM 26897</strain>
    </source>
</reference>
<dbReference type="Proteomes" id="UP000184368">
    <property type="component" value="Unassembled WGS sequence"/>
</dbReference>
<keyword evidence="2" id="KW-1185">Reference proteome</keyword>
<accession>A0A1M5IDC8</accession>
<dbReference type="EMBL" id="FQUO01000023">
    <property type="protein sequence ID" value="SHG26272.1"/>
    <property type="molecule type" value="Genomic_DNA"/>
</dbReference>
<dbReference type="OrthoDB" id="9901707at2"/>
<gene>
    <name evidence="1" type="ORF">SAMN05444008_12339</name>
</gene>
<dbReference type="STRING" id="1302690.BUE76_02010"/>